<proteinExistence type="predicted"/>
<dbReference type="RefSeq" id="WP_118430817.1">
    <property type="nucleotide sequence ID" value="NZ_JAQCWP010000007.1"/>
</dbReference>
<evidence type="ECO:0000313" key="2">
    <source>
        <dbReference type="EMBL" id="RGS08644.1"/>
    </source>
</evidence>
<name>A0A412H7D7_9BACT</name>
<comment type="caution">
    <text evidence="2">The sequence shown here is derived from an EMBL/GenBank/DDBJ whole genome shotgun (WGS) entry which is preliminary data.</text>
</comment>
<dbReference type="InterPro" id="IPR003343">
    <property type="entry name" value="Big_2"/>
</dbReference>
<dbReference type="Proteomes" id="UP000285750">
    <property type="component" value="Unassembled WGS sequence"/>
</dbReference>
<reference evidence="2 3" key="1">
    <citation type="submission" date="2018-08" db="EMBL/GenBank/DDBJ databases">
        <title>A genome reference for cultivated species of the human gut microbiota.</title>
        <authorList>
            <person name="Zou Y."/>
            <person name="Xue W."/>
            <person name="Luo G."/>
        </authorList>
    </citation>
    <scope>NUCLEOTIDE SEQUENCE [LARGE SCALE GENOMIC DNA]</scope>
    <source>
        <strain evidence="2 3">AF24-16AC</strain>
    </source>
</reference>
<accession>A0A412H7D7</accession>
<protein>
    <submittedName>
        <fullName evidence="2">DUF4979 domain-containing protein</fullName>
    </submittedName>
</protein>
<feature type="domain" description="BIG2" evidence="1">
    <location>
        <begin position="142"/>
        <end position="216"/>
    </location>
</feature>
<dbReference type="EMBL" id="QRUY01000009">
    <property type="protein sequence ID" value="RGS08644.1"/>
    <property type="molecule type" value="Genomic_DNA"/>
</dbReference>
<dbReference type="AlphaFoldDB" id="A0A412H7D7"/>
<organism evidence="2 3">
    <name type="scientific">Phocaeicola plebeius</name>
    <dbReference type="NCBI Taxonomy" id="310297"/>
    <lineage>
        <taxon>Bacteria</taxon>
        <taxon>Pseudomonadati</taxon>
        <taxon>Bacteroidota</taxon>
        <taxon>Bacteroidia</taxon>
        <taxon>Bacteroidales</taxon>
        <taxon>Bacteroidaceae</taxon>
        <taxon>Phocaeicola</taxon>
    </lineage>
</organism>
<dbReference type="InterPro" id="IPR008964">
    <property type="entry name" value="Invasin/intimin_cell_adhesion"/>
</dbReference>
<dbReference type="SMART" id="SM00635">
    <property type="entry name" value="BID_2"/>
    <property type="match status" value="3"/>
</dbReference>
<feature type="domain" description="BIG2" evidence="1">
    <location>
        <begin position="227"/>
        <end position="312"/>
    </location>
</feature>
<evidence type="ECO:0000313" key="3">
    <source>
        <dbReference type="Proteomes" id="UP000285750"/>
    </source>
</evidence>
<sequence>MRTNYRTLLYSTAFCLIAGFSSCSDETDLGGSLQEIQTISSITLNQTAYNADVQNLYMLPNQEIQLSCTVLPEEANDKSVKWTSQNETVAVVSADGYLVTKNVGTTVVRVTPGIGFGPSATTPSFTINVVDHFNYIEEITLKNTDILVTEGISESASYQVEVDALPATATFKRYKWESLNPEIAAVDDSGVVTGVKAGTATIKVTADDFSASPVSTTFTVKINPVIQIENFEFTDEAKEYLGQLGYGEVYDLKKSVALTPSNATVELISWSSDNASVASVDEDGVLTVHSMLSGSATITASTGELTKTVSVNVAEGRIWYSFENGIGDWSLESGNNSSVVKSDGEKTTIKMGASDKYRGDFAWVRNGVSQTKITPSVYRYLAMKINVASPLSAGSNANGCIKLELWDDSGDKGTIGNNYTGAVNSANNSFEVLNGGSFQTTAPNVIYWDLQSNYDKHTPTDWNQTFTLNCLKFVIADYTATDSYDIYWVRSFKTVEELEAFVASEDTNK</sequence>
<dbReference type="PROSITE" id="PS51257">
    <property type="entry name" value="PROKAR_LIPOPROTEIN"/>
    <property type="match status" value="1"/>
</dbReference>
<dbReference type="SUPFAM" id="SSF49373">
    <property type="entry name" value="Invasin/intimin cell-adhesion fragments"/>
    <property type="match status" value="3"/>
</dbReference>
<feature type="domain" description="BIG2" evidence="1">
    <location>
        <begin position="38"/>
        <end position="122"/>
    </location>
</feature>
<dbReference type="Gene3D" id="2.60.40.1080">
    <property type="match status" value="3"/>
</dbReference>
<dbReference type="Pfam" id="PF02368">
    <property type="entry name" value="Big_2"/>
    <property type="match status" value="3"/>
</dbReference>
<gene>
    <name evidence="2" type="ORF">DWY14_05560</name>
</gene>
<evidence type="ECO:0000259" key="1">
    <source>
        <dbReference type="SMART" id="SM00635"/>
    </source>
</evidence>